<dbReference type="InterPro" id="IPR017853">
    <property type="entry name" value="GH"/>
</dbReference>
<feature type="domain" description="Glycoside hydrolase family 2 immunoglobulin-like beta-sandwich" evidence="4">
    <location>
        <begin position="161"/>
        <end position="265"/>
    </location>
</feature>
<evidence type="ECO:0000259" key="8">
    <source>
        <dbReference type="Pfam" id="PF22666"/>
    </source>
</evidence>
<dbReference type="InterPro" id="IPR006103">
    <property type="entry name" value="Glyco_hydro_2_cat"/>
</dbReference>
<feature type="domain" description="Glycoside hydrolase family 2" evidence="7">
    <location>
        <begin position="691"/>
        <end position="789"/>
    </location>
</feature>
<dbReference type="Pfam" id="PF22666">
    <property type="entry name" value="Glyco_hydro_2_N2"/>
    <property type="match status" value="1"/>
</dbReference>
<feature type="domain" description="Glycoside hydrolase family 2 catalytic" evidence="5">
    <location>
        <begin position="273"/>
        <end position="425"/>
    </location>
</feature>
<gene>
    <name evidence="9" type="ORF">ENT37_06410</name>
</gene>
<evidence type="ECO:0000259" key="7">
    <source>
        <dbReference type="Pfam" id="PF18565"/>
    </source>
</evidence>
<dbReference type="InterPro" id="IPR032311">
    <property type="entry name" value="DUF4982"/>
</dbReference>
<dbReference type="PANTHER" id="PTHR42732:SF1">
    <property type="entry name" value="BETA-MANNOSIDASE"/>
    <property type="match status" value="1"/>
</dbReference>
<proteinExistence type="inferred from homology"/>
<dbReference type="Gene3D" id="2.60.40.10">
    <property type="entry name" value="Immunoglobulins"/>
    <property type="match status" value="3"/>
</dbReference>
<dbReference type="PROSITE" id="PS00608">
    <property type="entry name" value="GLYCOSYL_HYDROL_F2_2"/>
    <property type="match status" value="1"/>
</dbReference>
<dbReference type="InterPro" id="IPR040605">
    <property type="entry name" value="Glyco_hydro2_dom5"/>
</dbReference>
<feature type="domain" description="DUF4982" evidence="6">
    <location>
        <begin position="619"/>
        <end position="676"/>
    </location>
</feature>
<dbReference type="Gene3D" id="2.60.120.260">
    <property type="entry name" value="Galactose-binding domain-like"/>
    <property type="match status" value="1"/>
</dbReference>
<dbReference type="AlphaFoldDB" id="A0A7C4KGW8"/>
<name>A0A7C4KGW8_9CHLR</name>
<dbReference type="InterPro" id="IPR051913">
    <property type="entry name" value="GH2_Domain-Containing"/>
</dbReference>
<keyword evidence="2 9" id="KW-0378">Hydrolase</keyword>
<dbReference type="SUPFAM" id="SSF51445">
    <property type="entry name" value="(Trans)glycosidases"/>
    <property type="match status" value="1"/>
</dbReference>
<evidence type="ECO:0000256" key="3">
    <source>
        <dbReference type="ARBA" id="ARBA00023295"/>
    </source>
</evidence>
<accession>A0A7C4KGW8</accession>
<dbReference type="InterPro" id="IPR013783">
    <property type="entry name" value="Ig-like_fold"/>
</dbReference>
<dbReference type="InterPro" id="IPR054593">
    <property type="entry name" value="Beta-mannosidase-like_N2"/>
</dbReference>
<dbReference type="Pfam" id="PF18565">
    <property type="entry name" value="Glyco_hydro2_C5"/>
    <property type="match status" value="1"/>
</dbReference>
<dbReference type="SUPFAM" id="SSF49785">
    <property type="entry name" value="Galactose-binding domain-like"/>
    <property type="match status" value="1"/>
</dbReference>
<dbReference type="PRINTS" id="PR00132">
    <property type="entry name" value="GLHYDRLASE2"/>
</dbReference>
<evidence type="ECO:0000256" key="1">
    <source>
        <dbReference type="ARBA" id="ARBA00007401"/>
    </source>
</evidence>
<dbReference type="GO" id="GO:0005975">
    <property type="term" value="P:carbohydrate metabolic process"/>
    <property type="evidence" value="ECO:0007669"/>
    <property type="project" value="InterPro"/>
</dbReference>
<dbReference type="InterPro" id="IPR008979">
    <property type="entry name" value="Galactose-bd-like_sf"/>
</dbReference>
<evidence type="ECO:0000259" key="6">
    <source>
        <dbReference type="Pfam" id="PF16355"/>
    </source>
</evidence>
<feature type="domain" description="Beta-mannosidase-like galactose-binding" evidence="8">
    <location>
        <begin position="60"/>
        <end position="130"/>
    </location>
</feature>
<dbReference type="PANTHER" id="PTHR42732">
    <property type="entry name" value="BETA-GALACTOSIDASE"/>
    <property type="match status" value="1"/>
</dbReference>
<evidence type="ECO:0000259" key="5">
    <source>
        <dbReference type="Pfam" id="PF02836"/>
    </source>
</evidence>
<evidence type="ECO:0000256" key="2">
    <source>
        <dbReference type="ARBA" id="ARBA00022801"/>
    </source>
</evidence>
<dbReference type="Pfam" id="PF02836">
    <property type="entry name" value="Glyco_hydro_2_C"/>
    <property type="match status" value="1"/>
</dbReference>
<protein>
    <submittedName>
        <fullName evidence="9">Glycoside hydrolase family 2 protein</fullName>
    </submittedName>
</protein>
<dbReference type="Pfam" id="PF00703">
    <property type="entry name" value="Glyco_hydro_2"/>
    <property type="match status" value="1"/>
</dbReference>
<dbReference type="InterPro" id="IPR006102">
    <property type="entry name" value="Ig-like_GH2"/>
</dbReference>
<sequence>MIKTNFDLGWEFTDQSGMFAAFMAQWQPVNLPHDASISRPRNASYPTGSGGGYAWSGVVTYRKKFSAPEDWKGKRVQLELEGVYMNAEVTLNGNVAALHPYGYTSFVVDLTPYLVFDGENTLTVVANNSAQPNSRWYSGTGIYRHVWLRVGGKVIISPWGVFVTTPVADSAASIVQVATELASYSTLAERVTLRSTVLDAQGRMMGRAESPVRLEAGQSVKVDQSLVVRQVTLWSLEQPVLYTLVSEVLADGQVLDTERTTFGIRSIAVDAGQGFRLNGAPLKLKGGCVHHDHGLLGAASYDRAEERKVELMKAAGFNAVRSAHNPPAPAFLDACDRLGMLVIDETFDCWRMGKNPNDYHLYFEDWWQRDTESMVKRDRNHPSVIMWSIGNEVGERTGASDGYAWARKQADFVRSLDPTRPVTSAVPALFEDFIPLMMQGGAENVYELLEVGSADQQEDRWGKVTRPFNEILDVVGYNYLVRRYEEDGQKFPGRVICGTETFPHRTFAFWDATRRLPYVIGDFVWTAVDYLGESGIGQVSFDGGMGFAAPYPYHLANCGDIDICGFKRPQSYFRDLLWGVRQAPFLAVLDPRHFGKKITFNPWGWEPVIDSWSFPGSEGKPTLVYVYSADDEVELLVNGVSVGRKPAGAASENKVVFEATYQPGVLEVIGYRNGQEAGRTSLKTVGAPFALRLSPDRAALRSEYGDLAYVTVEVVDRAGEVVRYADPPISLEIDGAGELIAVGTANPVSEELYVGNQRKAYQGRLMAVVRTTGQAGDIVLKATAEGLVAGEALLTAS</sequence>
<evidence type="ECO:0000313" key="9">
    <source>
        <dbReference type="EMBL" id="HGS21482.1"/>
    </source>
</evidence>
<dbReference type="InterPro" id="IPR006101">
    <property type="entry name" value="Glyco_hydro_2"/>
</dbReference>
<evidence type="ECO:0000259" key="4">
    <source>
        <dbReference type="Pfam" id="PF00703"/>
    </source>
</evidence>
<reference evidence="9" key="1">
    <citation type="journal article" date="2020" name="mSystems">
        <title>Genome- and Community-Level Interaction Insights into Carbon Utilization and Element Cycling Functions of Hydrothermarchaeota in Hydrothermal Sediment.</title>
        <authorList>
            <person name="Zhou Z."/>
            <person name="Liu Y."/>
            <person name="Xu W."/>
            <person name="Pan J."/>
            <person name="Luo Z.H."/>
            <person name="Li M."/>
        </authorList>
    </citation>
    <scope>NUCLEOTIDE SEQUENCE [LARGE SCALE GENOMIC DNA]</scope>
    <source>
        <strain evidence="9">SpSt-573</strain>
    </source>
</reference>
<comment type="similarity">
    <text evidence="1">Belongs to the glycosyl hydrolase 2 family.</text>
</comment>
<comment type="caution">
    <text evidence="9">The sequence shown here is derived from an EMBL/GenBank/DDBJ whole genome shotgun (WGS) entry which is preliminary data.</text>
</comment>
<dbReference type="Pfam" id="PF16355">
    <property type="entry name" value="DUF4982"/>
    <property type="match status" value="1"/>
</dbReference>
<dbReference type="GO" id="GO:0004553">
    <property type="term" value="F:hydrolase activity, hydrolyzing O-glycosyl compounds"/>
    <property type="evidence" value="ECO:0007669"/>
    <property type="project" value="InterPro"/>
</dbReference>
<dbReference type="SUPFAM" id="SSF49303">
    <property type="entry name" value="beta-Galactosidase/glucuronidase domain"/>
    <property type="match status" value="1"/>
</dbReference>
<dbReference type="InterPro" id="IPR023232">
    <property type="entry name" value="Glyco_hydro_2_AS"/>
</dbReference>
<keyword evidence="3" id="KW-0326">Glycosidase</keyword>
<dbReference type="InterPro" id="IPR036156">
    <property type="entry name" value="Beta-gal/glucu_dom_sf"/>
</dbReference>
<dbReference type="EMBL" id="DSYK01000321">
    <property type="protein sequence ID" value="HGS21482.1"/>
    <property type="molecule type" value="Genomic_DNA"/>
</dbReference>
<organism evidence="9">
    <name type="scientific">Anaerolinea thermolimosa</name>
    <dbReference type="NCBI Taxonomy" id="229919"/>
    <lineage>
        <taxon>Bacteria</taxon>
        <taxon>Bacillati</taxon>
        <taxon>Chloroflexota</taxon>
        <taxon>Anaerolineae</taxon>
        <taxon>Anaerolineales</taxon>
        <taxon>Anaerolineaceae</taxon>
        <taxon>Anaerolinea</taxon>
    </lineage>
</organism>
<dbReference type="Gene3D" id="3.20.20.80">
    <property type="entry name" value="Glycosidases"/>
    <property type="match status" value="1"/>
</dbReference>